<protein>
    <submittedName>
        <fullName evidence="9">Putative inner membrane transporter YicL</fullName>
    </submittedName>
</protein>
<evidence type="ECO:0000256" key="2">
    <source>
        <dbReference type="ARBA" id="ARBA00007362"/>
    </source>
</evidence>
<feature type="transmembrane region" description="Helical" evidence="7">
    <location>
        <begin position="254"/>
        <end position="272"/>
    </location>
</feature>
<proteinExistence type="inferred from homology"/>
<feature type="transmembrane region" description="Helical" evidence="7">
    <location>
        <begin position="73"/>
        <end position="93"/>
    </location>
</feature>
<dbReference type="RefSeq" id="WP_186085364.1">
    <property type="nucleotide sequence ID" value="NZ_BMDB01000001.1"/>
</dbReference>
<evidence type="ECO:0000256" key="3">
    <source>
        <dbReference type="ARBA" id="ARBA00022475"/>
    </source>
</evidence>
<feature type="transmembrane region" description="Helical" evidence="7">
    <location>
        <begin position="99"/>
        <end position="122"/>
    </location>
</feature>
<evidence type="ECO:0000256" key="5">
    <source>
        <dbReference type="ARBA" id="ARBA00022989"/>
    </source>
</evidence>
<feature type="transmembrane region" description="Helical" evidence="7">
    <location>
        <begin position="191"/>
        <end position="211"/>
    </location>
</feature>
<feature type="transmembrane region" description="Helical" evidence="7">
    <location>
        <begin position="223"/>
        <end position="242"/>
    </location>
</feature>
<dbReference type="GO" id="GO:0005886">
    <property type="term" value="C:plasma membrane"/>
    <property type="evidence" value="ECO:0007669"/>
    <property type="project" value="UniProtKB-SubCell"/>
</dbReference>
<dbReference type="InterPro" id="IPR050638">
    <property type="entry name" value="AA-Vitamin_Transporters"/>
</dbReference>
<comment type="similarity">
    <text evidence="2">Belongs to the EamA transporter family.</text>
</comment>
<comment type="caution">
    <text evidence="9">The sequence shown here is derived from an EMBL/GenBank/DDBJ whole genome shotgun (WGS) entry which is preliminary data.</text>
</comment>
<accession>A0A6V7R5Y3</accession>
<dbReference type="Pfam" id="PF00892">
    <property type="entry name" value="EamA"/>
    <property type="match status" value="2"/>
</dbReference>
<evidence type="ECO:0000256" key="6">
    <source>
        <dbReference type="ARBA" id="ARBA00023136"/>
    </source>
</evidence>
<sequence length="307" mass="34024">MQKNESHIRGLVFVCLGAILWGVGGTATDYIFKNTPVTVDWYVTTRLIISGVILLLIYLIFFRKKHSMVWDKYIITMFIIYSIFGMTAVQYTYTAAIGHGNAAIATVLQCTGPIYIILYYAFKKYIQWTYREAIVIIVMIVGVALIATNGDFTVFAVPPKAIFWGLLSGVALAYYTIHAGYLLVRLHPLQLVGGSMLVGGVLLNFFAPIWSFDFSYEWQGVDLAILAFSIFFGTALAFYLYIGSLKYISSKEAGILGLLEPVSAIITSVLVLGVVLGFYQFVGIILVLTVTIFNTLSSGKRGKEKLN</sequence>
<keyword evidence="4 7" id="KW-0812">Transmembrane</keyword>
<organism evidence="9 10">
    <name type="scientific">Phocicoccus schoeneichii</name>
    <dbReference type="NCBI Taxonomy" id="1812261"/>
    <lineage>
        <taxon>Bacteria</taxon>
        <taxon>Bacillati</taxon>
        <taxon>Bacillota</taxon>
        <taxon>Bacilli</taxon>
        <taxon>Bacillales</taxon>
        <taxon>Salinicoccaceae</taxon>
        <taxon>Phocicoccus</taxon>
    </lineage>
</organism>
<comment type="subcellular location">
    <subcellularLocation>
        <location evidence="1">Cell membrane</location>
        <topology evidence="1">Multi-pass membrane protein</topology>
    </subcellularLocation>
</comment>
<feature type="transmembrane region" description="Helical" evidence="7">
    <location>
        <begin position="41"/>
        <end position="61"/>
    </location>
</feature>
<feature type="transmembrane region" description="Helical" evidence="7">
    <location>
        <begin position="134"/>
        <end position="155"/>
    </location>
</feature>
<dbReference type="EMBL" id="CAJEWE010000006">
    <property type="protein sequence ID" value="CAD2072800.1"/>
    <property type="molecule type" value="Genomic_DNA"/>
</dbReference>
<evidence type="ECO:0000313" key="10">
    <source>
        <dbReference type="Proteomes" id="UP000521032"/>
    </source>
</evidence>
<dbReference type="SUPFAM" id="SSF103481">
    <property type="entry name" value="Multidrug resistance efflux transporter EmrE"/>
    <property type="match status" value="2"/>
</dbReference>
<dbReference type="InterPro" id="IPR000620">
    <property type="entry name" value="EamA_dom"/>
</dbReference>
<keyword evidence="6 7" id="KW-0472">Membrane</keyword>
<feature type="domain" description="EamA" evidence="8">
    <location>
        <begin position="160"/>
        <end position="294"/>
    </location>
</feature>
<keyword evidence="5 7" id="KW-1133">Transmembrane helix</keyword>
<dbReference type="PANTHER" id="PTHR32322:SF18">
    <property type="entry name" value="S-ADENOSYLMETHIONINE_S-ADENOSYLHOMOCYSTEINE TRANSPORTER"/>
    <property type="match status" value="1"/>
</dbReference>
<evidence type="ECO:0000259" key="8">
    <source>
        <dbReference type="Pfam" id="PF00892"/>
    </source>
</evidence>
<gene>
    <name evidence="9" type="primary">yicL</name>
    <name evidence="9" type="ORF">JEOSCH030_00430</name>
</gene>
<feature type="transmembrane region" description="Helical" evidence="7">
    <location>
        <begin position="278"/>
        <end position="296"/>
    </location>
</feature>
<keyword evidence="10" id="KW-1185">Reference proteome</keyword>
<name>A0A6V7R5Y3_9BACL</name>
<dbReference type="InterPro" id="IPR037185">
    <property type="entry name" value="EmrE-like"/>
</dbReference>
<dbReference type="Proteomes" id="UP000521032">
    <property type="component" value="Unassembled WGS sequence"/>
</dbReference>
<feature type="transmembrane region" description="Helical" evidence="7">
    <location>
        <begin position="161"/>
        <end position="184"/>
    </location>
</feature>
<evidence type="ECO:0000256" key="4">
    <source>
        <dbReference type="ARBA" id="ARBA00022692"/>
    </source>
</evidence>
<evidence type="ECO:0000256" key="7">
    <source>
        <dbReference type="SAM" id="Phobius"/>
    </source>
</evidence>
<feature type="domain" description="EamA" evidence="8">
    <location>
        <begin position="9"/>
        <end position="147"/>
    </location>
</feature>
<evidence type="ECO:0000313" key="9">
    <source>
        <dbReference type="EMBL" id="CAD2072800.1"/>
    </source>
</evidence>
<dbReference type="AlphaFoldDB" id="A0A6V7R5Y3"/>
<evidence type="ECO:0000256" key="1">
    <source>
        <dbReference type="ARBA" id="ARBA00004651"/>
    </source>
</evidence>
<keyword evidence="3" id="KW-1003">Cell membrane</keyword>
<dbReference type="PANTHER" id="PTHR32322">
    <property type="entry name" value="INNER MEMBRANE TRANSPORTER"/>
    <property type="match status" value="1"/>
</dbReference>
<reference evidence="9 10" key="1">
    <citation type="submission" date="2020-07" db="EMBL/GenBank/DDBJ databases">
        <authorList>
            <person name="Criscuolo A."/>
        </authorList>
    </citation>
    <scope>NUCLEOTIDE SEQUENCE [LARGE SCALE GENOMIC DNA]</scope>
    <source>
        <strain evidence="10">CIP 111030</strain>
    </source>
</reference>